<dbReference type="InterPro" id="IPR013783">
    <property type="entry name" value="Ig-like_fold"/>
</dbReference>
<evidence type="ECO:0000313" key="3">
    <source>
        <dbReference type="EMBL" id="OWP62115.1"/>
    </source>
</evidence>
<dbReference type="EMBL" id="NIRR01000032">
    <property type="protein sequence ID" value="OWP62115.1"/>
    <property type="molecule type" value="Genomic_DNA"/>
</dbReference>
<feature type="chain" id="PRO_5012896511" description="Fibronectin type-III domain-containing protein" evidence="1">
    <location>
        <begin position="34"/>
        <end position="914"/>
    </location>
</feature>
<dbReference type="InterPro" id="IPR026444">
    <property type="entry name" value="Secre_tail"/>
</dbReference>
<dbReference type="PROSITE" id="PS50853">
    <property type="entry name" value="FN3"/>
    <property type="match status" value="1"/>
</dbReference>
<gene>
    <name evidence="3" type="ORF">CDA63_15815</name>
</gene>
<dbReference type="Pfam" id="PF07705">
    <property type="entry name" value="CARDB"/>
    <property type="match status" value="1"/>
</dbReference>
<evidence type="ECO:0000259" key="2">
    <source>
        <dbReference type="PROSITE" id="PS50853"/>
    </source>
</evidence>
<reference evidence="3 4" key="1">
    <citation type="submission" date="2017-06" db="EMBL/GenBank/DDBJ databases">
        <title>Hymenobacter amundsenii sp. nov. isolated from regoliths in Antarctica.</title>
        <authorList>
            <person name="Sedlacek I."/>
            <person name="Kralova S."/>
            <person name="Pantucek R."/>
            <person name="Svec P."/>
            <person name="Holochova P."/>
            <person name="Stankova E."/>
            <person name="Vrbovska V."/>
            <person name="Busse H.-J."/>
        </authorList>
    </citation>
    <scope>NUCLEOTIDE SEQUENCE [LARGE SCALE GENOMIC DNA]</scope>
    <source>
        <strain evidence="3 4">CCM 8682</strain>
    </source>
</reference>
<dbReference type="NCBIfam" id="TIGR04183">
    <property type="entry name" value="Por_Secre_tail"/>
    <property type="match status" value="1"/>
</dbReference>
<comment type="caution">
    <text evidence="3">The sequence shown here is derived from an EMBL/GenBank/DDBJ whole genome shotgun (WGS) entry which is preliminary data.</text>
</comment>
<evidence type="ECO:0000313" key="4">
    <source>
        <dbReference type="Proteomes" id="UP000197277"/>
    </source>
</evidence>
<dbReference type="Proteomes" id="UP000197277">
    <property type="component" value="Unassembled WGS sequence"/>
</dbReference>
<dbReference type="RefSeq" id="WP_088465431.1">
    <property type="nucleotide sequence ID" value="NZ_NIRR01000032.1"/>
</dbReference>
<dbReference type="InterPro" id="IPR003961">
    <property type="entry name" value="FN3_dom"/>
</dbReference>
<keyword evidence="4" id="KW-1185">Reference proteome</keyword>
<accession>A0A246FKJ8</accession>
<feature type="signal peptide" evidence="1">
    <location>
        <begin position="1"/>
        <end position="33"/>
    </location>
</feature>
<dbReference type="CDD" id="cd00063">
    <property type="entry name" value="FN3"/>
    <property type="match status" value="1"/>
</dbReference>
<organism evidence="3 4">
    <name type="scientific">Hymenobacter amundsenii</name>
    <dbReference type="NCBI Taxonomy" id="2006685"/>
    <lineage>
        <taxon>Bacteria</taxon>
        <taxon>Pseudomonadati</taxon>
        <taxon>Bacteroidota</taxon>
        <taxon>Cytophagia</taxon>
        <taxon>Cytophagales</taxon>
        <taxon>Hymenobacteraceae</taxon>
        <taxon>Hymenobacter</taxon>
    </lineage>
</organism>
<dbReference type="Gene3D" id="2.60.40.10">
    <property type="entry name" value="Immunoglobulins"/>
    <property type="match status" value="2"/>
</dbReference>
<dbReference type="Gene3D" id="2.60.120.200">
    <property type="match status" value="1"/>
</dbReference>
<protein>
    <recommendedName>
        <fullName evidence="2">Fibronectin type-III domain-containing protein</fullName>
    </recommendedName>
</protein>
<dbReference type="InterPro" id="IPR036116">
    <property type="entry name" value="FN3_sf"/>
</dbReference>
<dbReference type="Pfam" id="PF18962">
    <property type="entry name" value="Por_Secre_tail"/>
    <property type="match status" value="1"/>
</dbReference>
<dbReference type="Pfam" id="PF00041">
    <property type="entry name" value="fn3"/>
    <property type="match status" value="1"/>
</dbReference>
<sequence>MTQNYSKTRATTPWRKLALVGLLGLVTGGVAHAQALNYNVSNTFNGTTAYTDLGAAGTAITTPNTDDANSAATPIGFTFNFNGQDFTNFVLNTNGYLALGTTAPAAPYFPAGPQDGTGGPVAAAGQNNLLLPFNYDLESGTATAEYSYSTTGAAGSRVCVIQWKGVSDKALGGLAKQYASFDFQVKLYENSNVVEFVYNAPVVTTVGADAFHAAAVGIKGSGAAAGQVVLGTKGSTQAWSGTSFVNSNAGYGTTVNSHNFRRIAPPDAGRTYQFQPIQANDAAVATIYTMGKLAVPNSLPHTVSAVVSNNGFAALANVPVTLTVAGANTFTSTKTVETLAPGATQVVTFDAYPTTFVLGTNTLTVSVPADNNNSNNSLPYTQQITATDVAYINPAQGLAGAFSINPDAAGGAFAVKYKNSQPTSISQVKVGFPASAGSTSTYILQVLRADGANGTPGTVVYTSPVQNRLAAASTVTIALPLPIVQGDFYLAIRETSGGVALGYQIEDPIRNNTFYVQLSSGATWRSLTTFAGIPTRFAVDAVLAPVPACPAPTELAVSDIKTTSAVITFTGPANGTTYAVIYGPKGFNPATGGTTVTAPASPFTLTGLTNFTEYDVYVQANCGATDRSLLTGPVSFRALCEPPIVNAFPYAENFDGIAASANLAPCGIKLLNVNTDAKTWRVASSFNNNGVATPVASSAPNALIYEFNSAAPADDWFFTPALALKAGNKYQLSFKYRTFNAAYAEKLEVKFGSTDTPAGQTTTIWNNDNITNSTAYLTTGTGTSPAVMAITPTVSGNYYIGFHAYSDRDKYVLAVDDLNITSSVVTGTSSALQQAINLYPNPTAGKLTLEVRGANAKNGLQVEVTNMLGQRVHTATVRDNVTSQIDLSGLANGMYVVKVRNGNDYMVRNVSVQK</sequence>
<proteinExistence type="predicted"/>
<dbReference type="AlphaFoldDB" id="A0A246FKJ8"/>
<keyword evidence="1" id="KW-0732">Signal</keyword>
<name>A0A246FKJ8_9BACT</name>
<dbReference type="OrthoDB" id="617614at2"/>
<dbReference type="SMART" id="SM00060">
    <property type="entry name" value="FN3"/>
    <property type="match status" value="1"/>
</dbReference>
<evidence type="ECO:0000256" key="1">
    <source>
        <dbReference type="SAM" id="SignalP"/>
    </source>
</evidence>
<dbReference type="InterPro" id="IPR011635">
    <property type="entry name" value="CARDB"/>
</dbReference>
<dbReference type="SUPFAM" id="SSF49265">
    <property type="entry name" value="Fibronectin type III"/>
    <property type="match status" value="1"/>
</dbReference>
<feature type="domain" description="Fibronectin type-III" evidence="2">
    <location>
        <begin position="551"/>
        <end position="643"/>
    </location>
</feature>